<evidence type="ECO:0000313" key="1">
    <source>
        <dbReference type="EMBL" id="RDW24457.1"/>
    </source>
</evidence>
<dbReference type="OrthoDB" id="10261782at2759"/>
<dbReference type="Proteomes" id="UP000256601">
    <property type="component" value="Unassembled WGS sequence"/>
</dbReference>
<protein>
    <submittedName>
        <fullName evidence="1">Uncharacterized protein</fullName>
    </submittedName>
</protein>
<accession>A0A371C2B7</accession>
<evidence type="ECO:0000313" key="2">
    <source>
        <dbReference type="Proteomes" id="UP000256601"/>
    </source>
</evidence>
<dbReference type="OMA" id="WPMGTVE"/>
<gene>
    <name evidence="1" type="ORF">B0I71DRAFT_134240</name>
</gene>
<name>A0A371C2B7_YARLL</name>
<reference evidence="1 2" key="1">
    <citation type="submission" date="2018-07" db="EMBL/GenBank/DDBJ databases">
        <title>Draft Genome Assemblies for Five Robust Yarrowia lipolytica Strains Exhibiting High Lipid Production and Pentose Sugar Utilization and Sugar Alcohol Secretion from Undetoxified Lignocellulosic Biomass Hydrolysates.</title>
        <authorList>
            <consortium name="DOE Joint Genome Institute"/>
            <person name="Walker C."/>
            <person name="Ryu S."/>
            <person name="Na H."/>
            <person name="Zane M."/>
            <person name="LaButti K."/>
            <person name="Lipzen A."/>
            <person name="Haridas S."/>
            <person name="Barry K."/>
            <person name="Grigoriev I.V."/>
            <person name="Quarterman J."/>
            <person name="Slininger P."/>
            <person name="Dien B."/>
            <person name="Trinh C.T."/>
        </authorList>
    </citation>
    <scope>NUCLEOTIDE SEQUENCE [LARGE SCALE GENOMIC DNA]</scope>
    <source>
        <strain evidence="1 2">YB392</strain>
    </source>
</reference>
<dbReference type="PANTHER" id="PTHR35204:SF1">
    <property type="entry name" value="ENTEROTOXIN"/>
    <property type="match status" value="1"/>
</dbReference>
<dbReference type="VEuPathDB" id="FungiDB:YALI0_A21131g"/>
<dbReference type="VEuPathDB" id="FungiDB:YALI1_A22111g"/>
<dbReference type="InterPro" id="IPR038921">
    <property type="entry name" value="YOR389W-like"/>
</dbReference>
<sequence length="543" mass="61329">MKRALAAVALTALAVVLIRNSHSGDFTTILTRSESLSDAPPLRQSEFSPPAFNESTYIFNAVHNQLRHVGNAMAPNGMTFTPGFVPPGTVLYHGMNRKELPQDLDWFAFDPEYSFTMCCNIGHAFGNPHITTAQVVEPLKIVYIDGASASLSSDLGTMDSQGFLLDDPIDTWNDYTEFARGDRLCRLFKENGFKLDGFVRMNTGFELLMCNMTNPKVEYVMNNAIAVSEEEGTAGLMKRSSFEVGQTFLSRDRFGNLLVRPSREFNFFDYDWVKSMERTHSSAGEERVELDYRGLVTIYGMEGSRDIDFPKNVSQHRLLTGSEALRQELRSQLWEADKHTRTYDPYRINWRTVTDNLVYKMAPILAQIKNGLGQLEAGTSSLNDTSKHLGGITSMLRLRFEGDEELANSTRHDVDAQVERCAKTYASDFHKYDVTPFEEKVRFAIRLVSTAVCSVIMETADWANKVQTRVGNVSEELPSKLHADVSDLISDLNWSYFVSCTHRCKDNEVCYLPTWPHGGREPHIPAEPLQCRTIEDLRKSRGL</sequence>
<dbReference type="PANTHER" id="PTHR35204">
    <property type="entry name" value="YALI0A21131P"/>
    <property type="match status" value="1"/>
</dbReference>
<dbReference type="EMBL" id="KZ859033">
    <property type="protein sequence ID" value="RDW24457.1"/>
    <property type="molecule type" value="Genomic_DNA"/>
</dbReference>
<proteinExistence type="predicted"/>
<dbReference type="AlphaFoldDB" id="A0A371C2B7"/>
<organism evidence="1 2">
    <name type="scientific">Yarrowia lipolytica</name>
    <name type="common">Candida lipolytica</name>
    <dbReference type="NCBI Taxonomy" id="4952"/>
    <lineage>
        <taxon>Eukaryota</taxon>
        <taxon>Fungi</taxon>
        <taxon>Dikarya</taxon>
        <taxon>Ascomycota</taxon>
        <taxon>Saccharomycotina</taxon>
        <taxon>Dipodascomycetes</taxon>
        <taxon>Dipodascales</taxon>
        <taxon>Dipodascales incertae sedis</taxon>
        <taxon>Yarrowia</taxon>
    </lineage>
</organism>